<evidence type="ECO:0000259" key="2">
    <source>
        <dbReference type="PROSITE" id="PS50093"/>
    </source>
</evidence>
<proteinExistence type="predicted"/>
<gene>
    <name evidence="3" type="ORF">A2175_01310</name>
</gene>
<dbReference type="InterPro" id="IPR035986">
    <property type="entry name" value="PKD_dom_sf"/>
</dbReference>
<evidence type="ECO:0000313" key="3">
    <source>
        <dbReference type="EMBL" id="OGZ18953.1"/>
    </source>
</evidence>
<comment type="caution">
    <text evidence="3">The sequence shown here is derived from an EMBL/GenBank/DDBJ whole genome shotgun (WGS) entry which is preliminary data.</text>
</comment>
<accession>A0A1G2DZK3</accession>
<sequence length="339" mass="38468">MKLKVSKKAIFLFLALIVIGLFICFFLLPETFIPQEVKNKEGIVSATELSISSVYRYDFKEQNYVSDEGNSWQNSDFTRYVYDVAPAGATLEKCYYFLYDNVKKETTFIGQRKCNANLTITVGENKNCLSQGELACTLYIYAVDNVGNLGEMAAVTYHIDWESPKIGKPYQENQNFISEVSDNIEVNYCWFYLDGENRGAMKIENGLATFNYKINEEEKHAVYVRCADQYNAEKEEYLNIASSGLFETVAFKNQPPKISSCKVSPTQGNKGTNFSFQIEASDPNGDNLNYNWYFGDGRTSNEKNPNHYYSLSGTFEPKVIISDGRENTVCATAWVIVSK</sequence>
<feature type="domain" description="PKD" evidence="2">
    <location>
        <begin position="284"/>
        <end position="339"/>
    </location>
</feature>
<organism evidence="3 4">
    <name type="scientific">Candidatus Nealsonbacteria bacterium RBG_13_42_11</name>
    <dbReference type="NCBI Taxonomy" id="1801663"/>
    <lineage>
        <taxon>Bacteria</taxon>
        <taxon>Candidatus Nealsoniibacteriota</taxon>
    </lineage>
</organism>
<reference evidence="3 4" key="1">
    <citation type="journal article" date="2016" name="Nat. Commun.">
        <title>Thousands of microbial genomes shed light on interconnected biogeochemical processes in an aquifer system.</title>
        <authorList>
            <person name="Anantharaman K."/>
            <person name="Brown C.T."/>
            <person name="Hug L.A."/>
            <person name="Sharon I."/>
            <person name="Castelle C.J."/>
            <person name="Probst A.J."/>
            <person name="Thomas B.C."/>
            <person name="Singh A."/>
            <person name="Wilkins M.J."/>
            <person name="Karaoz U."/>
            <person name="Brodie E.L."/>
            <person name="Williams K.H."/>
            <person name="Hubbard S.S."/>
            <person name="Banfield J.F."/>
        </authorList>
    </citation>
    <scope>NUCLEOTIDE SEQUENCE [LARGE SCALE GENOMIC DNA]</scope>
</reference>
<dbReference type="Gene3D" id="2.60.40.10">
    <property type="entry name" value="Immunoglobulins"/>
    <property type="match status" value="1"/>
</dbReference>
<dbReference type="SMART" id="SM00089">
    <property type="entry name" value="PKD"/>
    <property type="match status" value="1"/>
</dbReference>
<dbReference type="InterPro" id="IPR000601">
    <property type="entry name" value="PKD_dom"/>
</dbReference>
<dbReference type="InterPro" id="IPR013783">
    <property type="entry name" value="Ig-like_fold"/>
</dbReference>
<keyword evidence="1" id="KW-0472">Membrane</keyword>
<dbReference type="STRING" id="1801663.A2175_01310"/>
<protein>
    <recommendedName>
        <fullName evidence="2">PKD domain-containing protein</fullName>
    </recommendedName>
</protein>
<dbReference type="Proteomes" id="UP000176755">
    <property type="component" value="Unassembled WGS sequence"/>
</dbReference>
<feature type="transmembrane region" description="Helical" evidence="1">
    <location>
        <begin position="9"/>
        <end position="28"/>
    </location>
</feature>
<keyword evidence="1" id="KW-0812">Transmembrane</keyword>
<dbReference type="Pfam" id="PF18911">
    <property type="entry name" value="PKD_4"/>
    <property type="match status" value="1"/>
</dbReference>
<keyword evidence="1" id="KW-1133">Transmembrane helix</keyword>
<dbReference type="EMBL" id="MHLY01000003">
    <property type="protein sequence ID" value="OGZ18953.1"/>
    <property type="molecule type" value="Genomic_DNA"/>
</dbReference>
<evidence type="ECO:0000256" key="1">
    <source>
        <dbReference type="SAM" id="Phobius"/>
    </source>
</evidence>
<dbReference type="SUPFAM" id="SSF49299">
    <property type="entry name" value="PKD domain"/>
    <property type="match status" value="1"/>
</dbReference>
<dbReference type="CDD" id="cd00146">
    <property type="entry name" value="PKD"/>
    <property type="match status" value="1"/>
</dbReference>
<name>A0A1G2DZK3_9BACT</name>
<evidence type="ECO:0000313" key="4">
    <source>
        <dbReference type="Proteomes" id="UP000176755"/>
    </source>
</evidence>
<dbReference type="PROSITE" id="PS50093">
    <property type="entry name" value="PKD"/>
    <property type="match status" value="1"/>
</dbReference>
<dbReference type="InterPro" id="IPR022409">
    <property type="entry name" value="PKD/Chitinase_dom"/>
</dbReference>
<dbReference type="AlphaFoldDB" id="A0A1G2DZK3"/>